<keyword evidence="2" id="KW-1185">Reference proteome</keyword>
<proteinExistence type="predicted"/>
<accession>A0A1L6MUW3</accession>
<dbReference type="RefSeq" id="WP_075275889.1">
    <property type="nucleotide sequence ID" value="NZ_CP016908.1"/>
</dbReference>
<evidence type="ECO:0000313" key="1">
    <source>
        <dbReference type="EMBL" id="APR99255.1"/>
    </source>
</evidence>
<organism evidence="1 2">
    <name type="scientific">Pajaroellobacter abortibovis</name>
    <dbReference type="NCBI Taxonomy" id="1882918"/>
    <lineage>
        <taxon>Bacteria</taxon>
        <taxon>Pseudomonadati</taxon>
        <taxon>Myxococcota</taxon>
        <taxon>Polyangia</taxon>
        <taxon>Polyangiales</taxon>
        <taxon>Polyangiaceae</taxon>
    </lineage>
</organism>
<evidence type="ECO:0000313" key="2">
    <source>
        <dbReference type="Proteomes" id="UP000185544"/>
    </source>
</evidence>
<reference evidence="1 2" key="1">
    <citation type="submission" date="2016-08" db="EMBL/GenBank/DDBJ databases">
        <title>Identification and validation of antigenic proteins from Pajaroellobacter abortibovis using de-novo genome sequence assembly and reverse vaccinology.</title>
        <authorList>
            <person name="Welly B.T."/>
            <person name="Miller M.R."/>
            <person name="Stott J.L."/>
            <person name="Blanchard M.T."/>
            <person name="Islas-Trejo A.D."/>
            <person name="O'Rourke S.M."/>
            <person name="Young A.E."/>
            <person name="Medrano J.F."/>
            <person name="Van Eenennaam A.L."/>
        </authorList>
    </citation>
    <scope>NUCLEOTIDE SEQUENCE [LARGE SCALE GENOMIC DNA]</scope>
    <source>
        <strain evidence="1 2">BTF92-0548A/99-0131</strain>
    </source>
</reference>
<name>A0A1L6MUW3_9BACT</name>
<sequence length="81" mass="8861">MSPFGNWTAAKLAAVDCEIIEQIVVKDHPELIVCSVGRWGGSVDLLIGVGPSDRFAFLQGESAKAAMHFFLKEHPFICRCV</sequence>
<dbReference type="STRING" id="1882918.BCY86_00130"/>
<dbReference type="Proteomes" id="UP000185544">
    <property type="component" value="Chromosome"/>
</dbReference>
<protein>
    <submittedName>
        <fullName evidence="1">Uncharacterized protein</fullName>
    </submittedName>
</protein>
<dbReference type="AlphaFoldDB" id="A0A1L6MUW3"/>
<dbReference type="KEGG" id="pabo:BCY86_00130"/>
<gene>
    <name evidence="1" type="ORF">BCY86_00130</name>
</gene>
<dbReference type="EMBL" id="CP016908">
    <property type="protein sequence ID" value="APR99255.1"/>
    <property type="molecule type" value="Genomic_DNA"/>
</dbReference>